<dbReference type="EMBL" id="LR796811">
    <property type="protein sequence ID" value="CAB4167775.1"/>
    <property type="molecule type" value="Genomic_DNA"/>
</dbReference>
<evidence type="ECO:0000313" key="11">
    <source>
        <dbReference type="EMBL" id="CAB5231143.1"/>
    </source>
</evidence>
<feature type="compositionally biased region" description="Polar residues" evidence="1">
    <location>
        <begin position="20"/>
        <end position="46"/>
    </location>
</feature>
<evidence type="ECO:0000256" key="1">
    <source>
        <dbReference type="SAM" id="MobiDB-lite"/>
    </source>
</evidence>
<dbReference type="EMBL" id="LR798432">
    <property type="protein sequence ID" value="CAB5231143.1"/>
    <property type="molecule type" value="Genomic_DNA"/>
</dbReference>
<evidence type="ECO:0000313" key="5">
    <source>
        <dbReference type="EMBL" id="CAB4180549.1"/>
    </source>
</evidence>
<evidence type="ECO:0000313" key="10">
    <source>
        <dbReference type="EMBL" id="CAB4219965.1"/>
    </source>
</evidence>
<evidence type="ECO:0000313" key="3">
    <source>
        <dbReference type="EMBL" id="CAB4167775.1"/>
    </source>
</evidence>
<dbReference type="EMBL" id="LR797088">
    <property type="protein sequence ID" value="CAB4186144.1"/>
    <property type="molecule type" value="Genomic_DNA"/>
</dbReference>
<evidence type="ECO:0000313" key="2">
    <source>
        <dbReference type="EMBL" id="CAB4148356.1"/>
    </source>
</evidence>
<dbReference type="EMBL" id="LR797496">
    <property type="protein sequence ID" value="CAB4219965.1"/>
    <property type="molecule type" value="Genomic_DNA"/>
</dbReference>
<evidence type="ECO:0000313" key="4">
    <source>
        <dbReference type="EMBL" id="CAB4174200.1"/>
    </source>
</evidence>
<reference evidence="10" key="1">
    <citation type="submission" date="2020-05" db="EMBL/GenBank/DDBJ databases">
        <authorList>
            <person name="Chiriac C."/>
            <person name="Salcher M."/>
            <person name="Ghai R."/>
            <person name="Kavagutti S V."/>
        </authorList>
    </citation>
    <scope>NUCLEOTIDE SEQUENCE</scope>
</reference>
<evidence type="ECO:0000313" key="7">
    <source>
        <dbReference type="EMBL" id="CAB4190710.1"/>
    </source>
</evidence>
<evidence type="ECO:0000313" key="6">
    <source>
        <dbReference type="EMBL" id="CAB4186144.1"/>
    </source>
</evidence>
<dbReference type="EMBL" id="LR796496">
    <property type="protein sequence ID" value="CAB4148356.1"/>
    <property type="molecule type" value="Genomic_DNA"/>
</dbReference>
<proteinExistence type="predicted"/>
<accession>A0A6J5SX57</accession>
<dbReference type="EMBL" id="LR797192">
    <property type="protein sequence ID" value="CAB4192497.1"/>
    <property type="molecule type" value="Genomic_DNA"/>
</dbReference>
<organism evidence="10">
    <name type="scientific">uncultured Caudovirales phage</name>
    <dbReference type="NCBI Taxonomy" id="2100421"/>
    <lineage>
        <taxon>Viruses</taxon>
        <taxon>Duplodnaviria</taxon>
        <taxon>Heunggongvirae</taxon>
        <taxon>Uroviricota</taxon>
        <taxon>Caudoviricetes</taxon>
        <taxon>Peduoviridae</taxon>
        <taxon>Maltschvirus</taxon>
        <taxon>Maltschvirus maltsch</taxon>
    </lineage>
</organism>
<dbReference type="EMBL" id="LR796910">
    <property type="protein sequence ID" value="CAB4174200.1"/>
    <property type="molecule type" value="Genomic_DNA"/>
</dbReference>
<evidence type="ECO:0008006" key="12">
    <source>
        <dbReference type="Google" id="ProtNLM"/>
    </source>
</evidence>
<evidence type="ECO:0000313" key="9">
    <source>
        <dbReference type="EMBL" id="CAB4217638.1"/>
    </source>
</evidence>
<name>A0A6J5SX57_9CAUD</name>
<feature type="region of interest" description="Disordered" evidence="1">
    <location>
        <begin position="9"/>
        <end position="46"/>
    </location>
</feature>
<gene>
    <name evidence="5" type="ORF">UFOVP1036_49</name>
    <name evidence="6" type="ORF">UFOVP1132_18</name>
    <name evidence="7" type="ORF">UFOVP1190_95</name>
    <name evidence="8" type="ORF">UFOVP1248_33</name>
    <name evidence="9" type="ORF">UFOVP1493_54</name>
    <name evidence="11" type="ORF">UFOVP1584_24</name>
    <name evidence="10" type="ORF">UFOVP1635_41</name>
    <name evidence="2" type="ORF">UFOVP521_84</name>
    <name evidence="3" type="ORF">UFOVP856_56</name>
    <name evidence="4" type="ORF">UFOVP967_32</name>
</gene>
<dbReference type="EMBL" id="LR797456">
    <property type="protein sequence ID" value="CAB4217638.1"/>
    <property type="molecule type" value="Genomic_DNA"/>
</dbReference>
<dbReference type="EMBL" id="LR796991">
    <property type="protein sequence ID" value="CAB4180549.1"/>
    <property type="molecule type" value="Genomic_DNA"/>
</dbReference>
<protein>
    <recommendedName>
        <fullName evidence="12">N-acetyltransferase domain-containing protein</fullName>
    </recommendedName>
</protein>
<evidence type="ECO:0000313" key="8">
    <source>
        <dbReference type="EMBL" id="CAB4192497.1"/>
    </source>
</evidence>
<sequence length="379" mass="42134">MIRLQFKYNPNHVKSGPNGGQFTSAPTGAVSSSVASKTRAGETTTARDPLTAKLFNGKRVTIVRGFQRGKDSPFEGNAEEYLRNHPDFGGNTREEVINNLFTKMFNTDKGHTDALIKMSGVPDGGLLQWYVSIQKFKKESPHIALMLINGGLADPKEKAKKISAISVIHLKKHFSSDNQDRGKESGFPMDSLKEGEYHTTLENVKILFSPRMTGKGIGTRIIAQQVKYAEQYNITAAYLTAIGGGLKAGRQELVGLENSGRQMVNGYYTWPRLGYEQHSTKLLKTLEKNIDSQYNFLVMKAKKDPAKIALLDAEYQKTKDIISRSGLEKGFLSSLMKTAEGRQLWKDYGHEVELYFDMRKGSPQKAVLAAYLAEKGIVV</sequence>
<dbReference type="EMBL" id="LR797145">
    <property type="protein sequence ID" value="CAB4190710.1"/>
    <property type="molecule type" value="Genomic_DNA"/>
</dbReference>